<dbReference type="OrthoDB" id="2384430at2759"/>
<dbReference type="PANTHER" id="PTHR43628:SF1">
    <property type="entry name" value="CHITIN SYNTHASE REGULATORY FACTOR 2-RELATED"/>
    <property type="match status" value="1"/>
</dbReference>
<dbReference type="InterPro" id="IPR011990">
    <property type="entry name" value="TPR-like_helical_dom_sf"/>
</dbReference>
<dbReference type="SUPFAM" id="SSF81901">
    <property type="entry name" value="HCP-like"/>
    <property type="match status" value="2"/>
</dbReference>
<evidence type="ECO:0000313" key="4">
    <source>
        <dbReference type="Proteomes" id="UP000615446"/>
    </source>
</evidence>
<dbReference type="SUPFAM" id="SSF56112">
    <property type="entry name" value="Protein kinase-like (PK-like)"/>
    <property type="match status" value="1"/>
</dbReference>
<protein>
    <submittedName>
        <fullName evidence="3">Kinase-like domain-containing protein</fullName>
    </submittedName>
</protein>
<dbReference type="InterPro" id="IPR001245">
    <property type="entry name" value="Ser-Thr/Tyr_kinase_cat_dom"/>
</dbReference>
<comment type="caution">
    <text evidence="3">The sequence shown here is derived from an EMBL/GenBank/DDBJ whole genome shotgun (WGS) entry which is preliminary data.</text>
</comment>
<evidence type="ECO:0000256" key="1">
    <source>
        <dbReference type="SAM" id="Coils"/>
    </source>
</evidence>
<dbReference type="SMART" id="SM00671">
    <property type="entry name" value="SEL1"/>
    <property type="match status" value="6"/>
</dbReference>
<dbReference type="InterPro" id="IPR011009">
    <property type="entry name" value="Kinase-like_dom_sf"/>
</dbReference>
<dbReference type="GO" id="GO:0005524">
    <property type="term" value="F:ATP binding"/>
    <property type="evidence" value="ECO:0007669"/>
    <property type="project" value="InterPro"/>
</dbReference>
<dbReference type="PROSITE" id="PS50011">
    <property type="entry name" value="PROTEIN_KINASE_DOM"/>
    <property type="match status" value="1"/>
</dbReference>
<dbReference type="AlphaFoldDB" id="A0A8H3LWA6"/>
<organism evidence="3 4">
    <name type="scientific">Rhizophagus clarus</name>
    <dbReference type="NCBI Taxonomy" id="94130"/>
    <lineage>
        <taxon>Eukaryota</taxon>
        <taxon>Fungi</taxon>
        <taxon>Fungi incertae sedis</taxon>
        <taxon>Mucoromycota</taxon>
        <taxon>Glomeromycotina</taxon>
        <taxon>Glomeromycetes</taxon>
        <taxon>Glomerales</taxon>
        <taxon>Glomeraceae</taxon>
        <taxon>Rhizophagus</taxon>
    </lineage>
</organism>
<dbReference type="InterPro" id="IPR052945">
    <property type="entry name" value="Mitotic_Regulator"/>
</dbReference>
<sequence length="463" mass="53190">MILENNLEYIFQDDNAPVHRARAGSVYSTGVLLWEMSSGRPPFHEEKNKIGLISEIPHGRRETIVPDTPNGYSNLYTKCWNYEQSERPSMKEVVDELRIFISNSNSTTNYQQNDSILDQINPISNEDPTPSSTGSSLHKELSQMVQHLINMNTNELLVDNIISTNRQPNENVSLERNLSIMIIEIVDLIFKKANKTIEEAKQDIFDYFNVHDVNSNEIYNWLLDNQNNPDSLFLLGYFNYVGIGTIKKNYRRAFNLFTKASKQDHILAEHFVGECYRVGIGITKDEQLAFKYYENIANKGYAMGQFKLGWLYKNGINVKKDLKIAAYWYEKAANNGHLGAMNNLGLIYKNGDESVNHQKAFELFKKSAEGGLLDGTIMLGRCYNAGIGVNIDKKKAVELYKKAANLEHEVAQYNLALLYEKEKDLNKAIYWYEESAKRGYQNAQNKLRELREKKIRNNLCIIS</sequence>
<keyword evidence="3" id="KW-0808">Transferase</keyword>
<dbReference type="Proteomes" id="UP000615446">
    <property type="component" value="Unassembled WGS sequence"/>
</dbReference>
<dbReference type="EMBL" id="BLAL01000221">
    <property type="protein sequence ID" value="GES93120.1"/>
    <property type="molecule type" value="Genomic_DNA"/>
</dbReference>
<dbReference type="Pfam" id="PF07714">
    <property type="entry name" value="PK_Tyr_Ser-Thr"/>
    <property type="match status" value="1"/>
</dbReference>
<feature type="coiled-coil region" evidence="1">
    <location>
        <begin position="396"/>
        <end position="453"/>
    </location>
</feature>
<keyword evidence="3" id="KW-0418">Kinase</keyword>
<dbReference type="InterPro" id="IPR000719">
    <property type="entry name" value="Prot_kinase_dom"/>
</dbReference>
<dbReference type="PANTHER" id="PTHR43628">
    <property type="entry name" value="ACTIVATOR OF C KINASE PROTEIN 1-RELATED"/>
    <property type="match status" value="1"/>
</dbReference>
<dbReference type="InterPro" id="IPR006597">
    <property type="entry name" value="Sel1-like"/>
</dbReference>
<proteinExistence type="predicted"/>
<name>A0A8H3LWA6_9GLOM</name>
<keyword evidence="1" id="KW-0175">Coiled coil</keyword>
<dbReference type="Gene3D" id="1.10.510.10">
    <property type="entry name" value="Transferase(Phosphotransferase) domain 1"/>
    <property type="match status" value="1"/>
</dbReference>
<dbReference type="Pfam" id="PF08238">
    <property type="entry name" value="Sel1"/>
    <property type="match status" value="6"/>
</dbReference>
<feature type="domain" description="Protein kinase" evidence="2">
    <location>
        <begin position="1"/>
        <end position="101"/>
    </location>
</feature>
<evidence type="ECO:0000259" key="2">
    <source>
        <dbReference type="PROSITE" id="PS50011"/>
    </source>
</evidence>
<evidence type="ECO:0000313" key="3">
    <source>
        <dbReference type="EMBL" id="GES93120.1"/>
    </source>
</evidence>
<reference evidence="3" key="1">
    <citation type="submission" date="2019-10" db="EMBL/GenBank/DDBJ databases">
        <title>Conservation and host-specific expression of non-tandemly repeated heterogenous ribosome RNA gene in arbuscular mycorrhizal fungi.</title>
        <authorList>
            <person name="Maeda T."/>
            <person name="Kobayashi Y."/>
            <person name="Nakagawa T."/>
            <person name="Ezawa T."/>
            <person name="Yamaguchi K."/>
            <person name="Bino T."/>
            <person name="Nishimoto Y."/>
            <person name="Shigenobu S."/>
            <person name="Kawaguchi M."/>
        </authorList>
    </citation>
    <scope>NUCLEOTIDE SEQUENCE</scope>
    <source>
        <strain evidence="3">HR1</strain>
    </source>
</reference>
<gene>
    <name evidence="3" type="ORF">RCL2_001987800</name>
</gene>
<accession>A0A8H3LWA6</accession>
<dbReference type="GO" id="GO:0004672">
    <property type="term" value="F:protein kinase activity"/>
    <property type="evidence" value="ECO:0007669"/>
    <property type="project" value="InterPro"/>
</dbReference>
<dbReference type="Gene3D" id="1.25.40.10">
    <property type="entry name" value="Tetratricopeptide repeat domain"/>
    <property type="match status" value="2"/>
</dbReference>